<reference evidence="11" key="1">
    <citation type="submission" date="2018-05" db="EMBL/GenBank/DDBJ databases">
        <authorList>
            <person name="Lanie J.A."/>
            <person name="Ng W.-L."/>
            <person name="Kazmierczak K.M."/>
            <person name="Andrzejewski T.M."/>
            <person name="Davidsen T.M."/>
            <person name="Wayne K.J."/>
            <person name="Tettelin H."/>
            <person name="Glass J.I."/>
            <person name="Rusch D."/>
            <person name="Podicherti R."/>
            <person name="Tsui H.-C.T."/>
            <person name="Winkler M.E."/>
        </authorList>
    </citation>
    <scope>NUCLEOTIDE SEQUENCE</scope>
</reference>
<feature type="domain" description="Fumarate lyase N-terminal" evidence="9">
    <location>
        <begin position="14"/>
        <end position="311"/>
    </location>
</feature>
<dbReference type="InterPro" id="IPR013539">
    <property type="entry name" value="PurB_C"/>
</dbReference>
<dbReference type="InterPro" id="IPR020557">
    <property type="entry name" value="Fumarate_lyase_CS"/>
</dbReference>
<dbReference type="PANTHER" id="PTHR43411:SF1">
    <property type="entry name" value="ADENYLOSUCCINATE LYASE"/>
    <property type="match status" value="1"/>
</dbReference>
<feature type="domain" description="Adenylosuccinate lyase PurB C-terminal" evidence="10">
    <location>
        <begin position="330"/>
        <end position="444"/>
    </location>
</feature>
<evidence type="ECO:0000259" key="10">
    <source>
        <dbReference type="Pfam" id="PF08328"/>
    </source>
</evidence>
<dbReference type="UniPathway" id="UPA00075">
    <property type="reaction ID" value="UER00336"/>
</dbReference>
<evidence type="ECO:0000256" key="3">
    <source>
        <dbReference type="ARBA" id="ARBA00008273"/>
    </source>
</evidence>
<dbReference type="EC" id="4.3.2.2" evidence="4"/>
<evidence type="ECO:0000259" key="9">
    <source>
        <dbReference type="Pfam" id="PF00206"/>
    </source>
</evidence>
<comment type="pathway">
    <text evidence="2">Purine metabolism; AMP biosynthesis via de novo pathway; AMP from IMP: step 2/2.</text>
</comment>
<dbReference type="GO" id="GO:0004018">
    <property type="term" value="F:N6-(1,2-dicarboxyethyl)AMP AMP-lyase (fumarate-forming) activity"/>
    <property type="evidence" value="ECO:0007669"/>
    <property type="project" value="InterPro"/>
</dbReference>
<dbReference type="GO" id="GO:0006189">
    <property type="term" value="P:'de novo' IMP biosynthetic process"/>
    <property type="evidence" value="ECO:0007669"/>
    <property type="project" value="UniProtKB-UniPathway"/>
</dbReference>
<dbReference type="InterPro" id="IPR000362">
    <property type="entry name" value="Fumarate_lyase_fam"/>
</dbReference>
<dbReference type="InterPro" id="IPR022761">
    <property type="entry name" value="Fumarate_lyase_N"/>
</dbReference>
<accession>A0A381QSN5</accession>
<dbReference type="Gene3D" id="1.10.40.30">
    <property type="entry name" value="Fumarase/aspartase (C-terminal domain)"/>
    <property type="match status" value="1"/>
</dbReference>
<dbReference type="Pfam" id="PF00206">
    <property type="entry name" value="Lyase_1"/>
    <property type="match status" value="1"/>
</dbReference>
<proteinExistence type="inferred from homology"/>
<evidence type="ECO:0000256" key="4">
    <source>
        <dbReference type="ARBA" id="ARBA00012339"/>
    </source>
</evidence>
<dbReference type="CDD" id="cd01598">
    <property type="entry name" value="PurB"/>
    <property type="match status" value="1"/>
</dbReference>
<dbReference type="NCBIfam" id="TIGR00928">
    <property type="entry name" value="purB"/>
    <property type="match status" value="1"/>
</dbReference>
<comment type="similarity">
    <text evidence="3">Belongs to the lyase 1 family. Adenylosuccinate lyase subfamily.</text>
</comment>
<organism evidence="11">
    <name type="scientific">marine metagenome</name>
    <dbReference type="NCBI Taxonomy" id="408172"/>
    <lineage>
        <taxon>unclassified sequences</taxon>
        <taxon>metagenomes</taxon>
        <taxon>ecological metagenomes</taxon>
    </lineage>
</organism>
<dbReference type="InterPro" id="IPR047136">
    <property type="entry name" value="PurB_bact"/>
</dbReference>
<dbReference type="SUPFAM" id="SSF48557">
    <property type="entry name" value="L-aspartase-like"/>
    <property type="match status" value="1"/>
</dbReference>
<protein>
    <recommendedName>
        <fullName evidence="5">Adenylosuccinate lyase</fullName>
        <ecNumber evidence="4">4.3.2.2</ecNumber>
    </recommendedName>
    <alternativeName>
        <fullName evidence="8">Adenylosuccinase</fullName>
    </alternativeName>
</protein>
<evidence type="ECO:0000256" key="6">
    <source>
        <dbReference type="ARBA" id="ARBA00022755"/>
    </source>
</evidence>
<dbReference type="InterPro" id="IPR004769">
    <property type="entry name" value="Pur_lyase"/>
</dbReference>
<dbReference type="UniPathway" id="UPA00074">
    <property type="reaction ID" value="UER00132"/>
</dbReference>
<evidence type="ECO:0000256" key="2">
    <source>
        <dbReference type="ARBA" id="ARBA00004734"/>
    </source>
</evidence>
<keyword evidence="7" id="KW-0456">Lyase</keyword>
<dbReference type="PROSITE" id="PS00163">
    <property type="entry name" value="FUMARATE_LYASES"/>
    <property type="match status" value="1"/>
</dbReference>
<evidence type="ECO:0000256" key="1">
    <source>
        <dbReference type="ARBA" id="ARBA00004706"/>
    </source>
</evidence>
<dbReference type="PANTHER" id="PTHR43411">
    <property type="entry name" value="ADENYLOSUCCINATE LYASE"/>
    <property type="match status" value="1"/>
</dbReference>
<keyword evidence="6" id="KW-0658">Purine biosynthesis</keyword>
<dbReference type="GO" id="GO:0044208">
    <property type="term" value="P:'de novo' AMP biosynthetic process"/>
    <property type="evidence" value="ECO:0007669"/>
    <property type="project" value="UniProtKB-UniPathway"/>
</dbReference>
<dbReference type="InterPro" id="IPR024083">
    <property type="entry name" value="Fumarase/histidase_N"/>
</dbReference>
<name>A0A381QSN5_9ZZZZ</name>
<dbReference type="Gene3D" id="1.20.200.10">
    <property type="entry name" value="Fumarase/aspartase (Central domain)"/>
    <property type="match status" value="1"/>
</dbReference>
<sequence length="454" mass="52058">MKKHQLQAISPIDGRYAEKCAHLRDLFSEASLIQYRVITEIKWLQFLAQETNIKEIKSMPNDVSQGLQKIIDDFSIEDALQVKEIESEINHDVKAVEYFLQNKLSALPHSKDYIAFIHFGCTSEDINNIAYALMIQNGVKAIRASLDEITSSLRSFSHQWHDLAMLAHTHGQPATPTTMGKEFANFLYRLEQQFNLLETVKYKAKMNGAVGNFNAHKIAYPNVDWPKVSENFLQTLNLINNPYTTQIEPHDWMAELFHCMIRINNILLDFSKDLWLYISMGYFEQLMKKNEVGSSTMPHKINPIDFENAEGNFGIANALFTHLSSKLSISRMQRDLSDSTVLRNIGSCFGYMEIACSSLKRGLGKIRINEATVRKDLESHWEIIAEAIQTILRREHIDNAYEQLKNLTRGEDFNQNNFEKFIQSLDVPKSVKQELLALSPNNYLGFASILAKKI</sequence>
<evidence type="ECO:0000256" key="5">
    <source>
        <dbReference type="ARBA" id="ARBA00017058"/>
    </source>
</evidence>
<dbReference type="Gene3D" id="1.10.275.10">
    <property type="entry name" value="Fumarase/aspartase (N-terminal domain)"/>
    <property type="match status" value="1"/>
</dbReference>
<comment type="pathway">
    <text evidence="1">Purine metabolism; IMP biosynthesis via de novo pathway; 5-amino-1-(5-phospho-D-ribosyl)imidazole-4-carboxamide from 5-amino-1-(5-phospho-D-ribosyl)imidazole-4-carboxylate: step 2/2.</text>
</comment>
<gene>
    <name evidence="11" type="ORF">METZ01_LOCUS35225</name>
</gene>
<dbReference type="Pfam" id="PF08328">
    <property type="entry name" value="ASL_C"/>
    <property type="match status" value="1"/>
</dbReference>
<evidence type="ECO:0000256" key="8">
    <source>
        <dbReference type="ARBA" id="ARBA00030717"/>
    </source>
</evidence>
<dbReference type="InterPro" id="IPR008948">
    <property type="entry name" value="L-Aspartase-like"/>
</dbReference>
<evidence type="ECO:0000256" key="7">
    <source>
        <dbReference type="ARBA" id="ARBA00023239"/>
    </source>
</evidence>
<dbReference type="NCBIfam" id="NF006764">
    <property type="entry name" value="PRK09285.1"/>
    <property type="match status" value="1"/>
</dbReference>
<dbReference type="EMBL" id="UINC01001504">
    <property type="protein sequence ID" value="SUZ82371.1"/>
    <property type="molecule type" value="Genomic_DNA"/>
</dbReference>
<dbReference type="PRINTS" id="PR00149">
    <property type="entry name" value="FUMRATELYASE"/>
</dbReference>
<evidence type="ECO:0000313" key="11">
    <source>
        <dbReference type="EMBL" id="SUZ82371.1"/>
    </source>
</evidence>
<dbReference type="AlphaFoldDB" id="A0A381QSN5"/>